<evidence type="ECO:0000313" key="2">
    <source>
        <dbReference type="Proteomes" id="UP000254869"/>
    </source>
</evidence>
<organism evidence="1 2">
    <name type="scientific">Nocardia pseudobrasiliensis</name>
    <dbReference type="NCBI Taxonomy" id="45979"/>
    <lineage>
        <taxon>Bacteria</taxon>
        <taxon>Bacillati</taxon>
        <taxon>Actinomycetota</taxon>
        <taxon>Actinomycetes</taxon>
        <taxon>Mycobacteriales</taxon>
        <taxon>Nocardiaceae</taxon>
        <taxon>Nocardia</taxon>
    </lineage>
</organism>
<evidence type="ECO:0008006" key="3">
    <source>
        <dbReference type="Google" id="ProtNLM"/>
    </source>
</evidence>
<comment type="caution">
    <text evidence="1">The sequence shown here is derived from an EMBL/GenBank/DDBJ whole genome shotgun (WGS) entry which is preliminary data.</text>
</comment>
<dbReference type="STRING" id="1210086.GCA_001613105_03696"/>
<dbReference type="RefSeq" id="WP_067999208.1">
    <property type="nucleotide sequence ID" value="NZ_QQBC01000009.1"/>
</dbReference>
<dbReference type="AlphaFoldDB" id="A0A370HZC9"/>
<protein>
    <recommendedName>
        <fullName evidence="3">Cupin superfamily protein</fullName>
    </recommendedName>
</protein>
<sequence length="404" mass="44564">MNYRFRSEWQMFTGDGPDFPNLVFIEALLDSEEVGRLDGMLREAVGNLTASGDKAPRVRAFRSNALDYRLSDELVRTVAEPSESPVDWLRRTAGAGGGCVAINGLAAWSLDLAEWFSTLVASLMRGPGREPLSGTDVYTFIADCEWTPFGIHCDAEPSMIIHLGPSEKTVWVWPDGALPEELFLRSPSFNGISFEIESHLSSAESFTLRSGDFVSIPRGRYHLFRNDGPSAFLGLTVYPLDRQRLLRSAVTTVIDDVLLPDIGEFATMREFEDNIQELMRDHAFGERIASSIGARFVRKYAVERSSGHVDRPNRAVLDGRGELPERMRGAFPGVLSDCGQGELVVRGRTLRTNVALDLRTLAERVNSCAPLALPEWLETISGLGPDNGRELVAALYRVGGLVDA</sequence>
<accession>A0A370HZC9</accession>
<proteinExistence type="predicted"/>
<name>A0A370HZC9_9NOCA</name>
<dbReference type="Gene3D" id="2.60.120.650">
    <property type="entry name" value="Cupin"/>
    <property type="match status" value="1"/>
</dbReference>
<gene>
    <name evidence="1" type="ORF">DFR76_10915</name>
</gene>
<dbReference type="EMBL" id="QQBC01000009">
    <property type="protein sequence ID" value="RDI63680.1"/>
    <property type="molecule type" value="Genomic_DNA"/>
</dbReference>
<dbReference type="Proteomes" id="UP000254869">
    <property type="component" value="Unassembled WGS sequence"/>
</dbReference>
<keyword evidence="2" id="KW-1185">Reference proteome</keyword>
<dbReference type="SUPFAM" id="SSF51197">
    <property type="entry name" value="Clavaminate synthase-like"/>
    <property type="match status" value="1"/>
</dbReference>
<evidence type="ECO:0000313" key="1">
    <source>
        <dbReference type="EMBL" id="RDI63680.1"/>
    </source>
</evidence>
<reference evidence="1 2" key="1">
    <citation type="submission" date="2018-07" db="EMBL/GenBank/DDBJ databases">
        <title>Genomic Encyclopedia of Type Strains, Phase IV (KMG-IV): sequencing the most valuable type-strain genomes for metagenomic binning, comparative biology and taxonomic classification.</title>
        <authorList>
            <person name="Goeker M."/>
        </authorList>
    </citation>
    <scope>NUCLEOTIDE SEQUENCE [LARGE SCALE GENOMIC DNA]</scope>
    <source>
        <strain evidence="1 2">DSM 44290</strain>
    </source>
</reference>